<dbReference type="InterPro" id="IPR047951">
    <property type="entry name" value="Transpos_ISL3"/>
</dbReference>
<dbReference type="EMBL" id="FXTI01000019">
    <property type="protein sequence ID" value="SMO95150.1"/>
    <property type="molecule type" value="Genomic_DNA"/>
</dbReference>
<evidence type="ECO:0000313" key="5">
    <source>
        <dbReference type="Proteomes" id="UP000315636"/>
    </source>
</evidence>
<dbReference type="NCBIfam" id="NF033550">
    <property type="entry name" value="transpos_ISL3"/>
    <property type="match status" value="1"/>
</dbReference>
<reference evidence="4 5" key="1">
    <citation type="submission" date="2017-05" db="EMBL/GenBank/DDBJ databases">
        <authorList>
            <person name="Varghese N."/>
            <person name="Submissions S."/>
        </authorList>
    </citation>
    <scope>NUCLEOTIDE SEQUENCE [LARGE SCALE GENOMIC DNA]</scope>
    <source>
        <strain evidence="4 5">DSM 45474</strain>
    </source>
</reference>
<proteinExistence type="predicted"/>
<evidence type="ECO:0000259" key="1">
    <source>
        <dbReference type="Pfam" id="PF01610"/>
    </source>
</evidence>
<dbReference type="Pfam" id="PF13542">
    <property type="entry name" value="HTH_Tnp_ISL3"/>
    <property type="match status" value="1"/>
</dbReference>
<feature type="domain" description="Transposase IS204/IS1001/IS1096/IS1165 zinc-finger" evidence="3">
    <location>
        <begin position="34"/>
        <end position="80"/>
    </location>
</feature>
<feature type="domain" description="Transposase IS204/IS1001/IS1096/IS1165 helix-turn-helix" evidence="2">
    <location>
        <begin position="91"/>
        <end position="136"/>
    </location>
</feature>
<dbReference type="AlphaFoldDB" id="A0A521FHU3"/>
<dbReference type="Pfam" id="PF01610">
    <property type="entry name" value="DDE_Tnp_ISL3"/>
    <property type="match status" value="1"/>
</dbReference>
<sequence>MNDSLLDLSEFKILEDIQENENDILIRVEANSNPFHCPHCSRQAKFYRHGSREQVILDLPIRSKRVGLQVNRKRYKCCECGSTFWERLVSIDENRSMTKRLLEFIEQQSMTKTFVEVAESVGVDEKTVRNVFKEYVAFKEREYQFETPKWLGIDEIHIIHKPRLVLTNVERKTIFDIKPNRNKKTVTQRLSEIGDRHYIEYVTMDMWKPCKDAVNTVLPHAKVVIDKFHIVRMANQSLDSIRKSLKANMTDKERRTLMRERSILLKRKYDLNERDSFLLETWLGNIPNLKEAYELKEEFYWIWDADDSEEGRDRYKYWRQRCLTSNSKEAYKDLVRAVDNWHDEIFNYFGKRLTNAYTESINSIIRQVERVGRGYSFEALRAKILFNEKLHKKRKLRFNSSAFSKDILHDAFNWHEVTDRDITGNYGVDFSTLIKKLEKGDL</sequence>
<evidence type="ECO:0000259" key="3">
    <source>
        <dbReference type="Pfam" id="PF14690"/>
    </source>
</evidence>
<dbReference type="PANTHER" id="PTHR33498">
    <property type="entry name" value="TRANSPOSASE FOR INSERTION SEQUENCE ELEMENT IS1557"/>
    <property type="match status" value="1"/>
</dbReference>
<accession>A0A521FHU3</accession>
<evidence type="ECO:0000259" key="2">
    <source>
        <dbReference type="Pfam" id="PF13542"/>
    </source>
</evidence>
<dbReference type="Pfam" id="PF14690">
    <property type="entry name" value="Zn_ribbon_ISL3"/>
    <property type="match status" value="1"/>
</dbReference>
<gene>
    <name evidence="4" type="ORF">SAMN06264849_1194</name>
</gene>
<dbReference type="InterPro" id="IPR029261">
    <property type="entry name" value="Transposase_Znf"/>
</dbReference>
<keyword evidence="5" id="KW-1185">Reference proteome</keyword>
<dbReference type="InterPro" id="IPR002560">
    <property type="entry name" value="Transposase_DDE"/>
</dbReference>
<feature type="domain" description="Transposase IS204/IS1001/IS1096/IS1165 DDE" evidence="1">
    <location>
        <begin position="151"/>
        <end position="384"/>
    </location>
</feature>
<protein>
    <submittedName>
        <fullName evidence="4">Transposase</fullName>
    </submittedName>
</protein>
<dbReference type="OrthoDB" id="6197054at2"/>
<dbReference type="Proteomes" id="UP000315636">
    <property type="component" value="Unassembled WGS sequence"/>
</dbReference>
<dbReference type="RefSeq" id="WP_142506841.1">
    <property type="nucleotide sequence ID" value="NZ_FXTI01000019.1"/>
</dbReference>
<organism evidence="4 5">
    <name type="scientific">Melghirimyces algeriensis</name>
    <dbReference type="NCBI Taxonomy" id="910412"/>
    <lineage>
        <taxon>Bacteria</taxon>
        <taxon>Bacillati</taxon>
        <taxon>Bacillota</taxon>
        <taxon>Bacilli</taxon>
        <taxon>Bacillales</taxon>
        <taxon>Thermoactinomycetaceae</taxon>
        <taxon>Melghirimyces</taxon>
    </lineage>
</organism>
<name>A0A521FHU3_9BACL</name>
<evidence type="ECO:0000313" key="4">
    <source>
        <dbReference type="EMBL" id="SMO95150.1"/>
    </source>
</evidence>
<dbReference type="PANTHER" id="PTHR33498:SF1">
    <property type="entry name" value="TRANSPOSASE FOR INSERTION SEQUENCE ELEMENT IS1557"/>
    <property type="match status" value="1"/>
</dbReference>
<dbReference type="InterPro" id="IPR032877">
    <property type="entry name" value="Transposase_HTH"/>
</dbReference>